<evidence type="ECO:0000256" key="11">
    <source>
        <dbReference type="PIRSR" id="PIRSR605792-51"/>
    </source>
</evidence>
<dbReference type="GO" id="GO:0005788">
    <property type="term" value="C:endoplasmic reticulum lumen"/>
    <property type="evidence" value="ECO:0007669"/>
    <property type="project" value="UniProtKB-SubCell"/>
</dbReference>
<comment type="similarity">
    <text evidence="3 12">Belongs to the protein disulfide isomerase family.</text>
</comment>
<feature type="domain" description="Thioredoxin" evidence="14">
    <location>
        <begin position="335"/>
        <end position="486"/>
    </location>
</feature>
<feature type="disulfide bond" description="Redox-active" evidence="11">
    <location>
        <begin position="65"/>
        <end position="68"/>
    </location>
</feature>
<feature type="signal peptide" evidence="13">
    <location>
        <begin position="1"/>
        <end position="29"/>
    </location>
</feature>
<keyword evidence="8 11" id="KW-1015">Disulfide bond</keyword>
<dbReference type="EC" id="5.3.4.1" evidence="4 13"/>
<dbReference type="FunFam" id="3.40.30.10:FF:000185">
    <property type="entry name" value="Protein disulfide-isomerase"/>
    <property type="match status" value="1"/>
</dbReference>
<comment type="caution">
    <text evidence="15">The sequence shown here is derived from an EMBL/GenBank/DDBJ whole genome shotgun (WGS) entry which is preliminary data.</text>
</comment>
<proteinExistence type="inferred from homology"/>
<feature type="non-terminal residue" evidence="15">
    <location>
        <position position="1"/>
    </location>
</feature>
<keyword evidence="7" id="KW-0256">Endoplasmic reticulum</keyword>
<reference evidence="15" key="1">
    <citation type="submission" date="2023-10" db="EMBL/GenBank/DDBJ databases">
        <title>Genome assembly of Pristionchus species.</title>
        <authorList>
            <person name="Yoshida K."/>
            <person name="Sommer R.J."/>
        </authorList>
    </citation>
    <scope>NUCLEOTIDE SEQUENCE</scope>
    <source>
        <strain evidence="15">RS5133</strain>
    </source>
</reference>
<dbReference type="FunFam" id="3.40.30.10:FF:000027">
    <property type="entry name" value="protein disulfide-isomerase A2"/>
    <property type="match status" value="1"/>
</dbReference>
<keyword evidence="10 11" id="KW-0676">Redox-active center</keyword>
<keyword evidence="5 13" id="KW-0732">Signal</keyword>
<dbReference type="InterPro" id="IPR013766">
    <property type="entry name" value="Thioredoxin_domain"/>
</dbReference>
<dbReference type="CDD" id="cd02995">
    <property type="entry name" value="PDI_a_PDI_a'_C"/>
    <property type="match status" value="1"/>
</dbReference>
<dbReference type="PANTHER" id="PTHR18929:SF240">
    <property type="entry name" value="PROTEIN DISULFIDE-ISOMERASE"/>
    <property type="match status" value="1"/>
</dbReference>
<dbReference type="GO" id="GO:0003756">
    <property type="term" value="F:protein disulfide isomerase activity"/>
    <property type="evidence" value="ECO:0007669"/>
    <property type="project" value="UniProtKB-EC"/>
</dbReference>
<organism evidence="15 16">
    <name type="scientific">Pristionchus fissidentatus</name>
    <dbReference type="NCBI Taxonomy" id="1538716"/>
    <lineage>
        <taxon>Eukaryota</taxon>
        <taxon>Metazoa</taxon>
        <taxon>Ecdysozoa</taxon>
        <taxon>Nematoda</taxon>
        <taxon>Chromadorea</taxon>
        <taxon>Rhabditida</taxon>
        <taxon>Rhabditina</taxon>
        <taxon>Diplogasteromorpha</taxon>
        <taxon>Diplogasteroidea</taxon>
        <taxon>Neodiplogasteridae</taxon>
        <taxon>Pristionchus</taxon>
    </lineage>
</organism>
<dbReference type="SUPFAM" id="SSF52833">
    <property type="entry name" value="Thioredoxin-like"/>
    <property type="match status" value="4"/>
</dbReference>
<dbReference type="InterPro" id="IPR005792">
    <property type="entry name" value="Prot_disulphide_isomerase"/>
</dbReference>
<dbReference type="FunFam" id="3.40.30.10:FF:000030">
    <property type="entry name" value="Protein disulfide-isomerase"/>
    <property type="match status" value="1"/>
</dbReference>
<evidence type="ECO:0000256" key="8">
    <source>
        <dbReference type="ARBA" id="ARBA00023157"/>
    </source>
</evidence>
<dbReference type="PANTHER" id="PTHR18929">
    <property type="entry name" value="PROTEIN DISULFIDE ISOMERASE"/>
    <property type="match status" value="1"/>
</dbReference>
<evidence type="ECO:0000256" key="10">
    <source>
        <dbReference type="ARBA" id="ARBA00023284"/>
    </source>
</evidence>
<dbReference type="Pfam" id="PF13848">
    <property type="entry name" value="Thioredoxin_6"/>
    <property type="match status" value="1"/>
</dbReference>
<evidence type="ECO:0000256" key="7">
    <source>
        <dbReference type="ARBA" id="ARBA00022824"/>
    </source>
</evidence>
<dbReference type="GO" id="GO:0003810">
    <property type="term" value="F:protein-glutamine gamma-glutamyltransferase activity"/>
    <property type="evidence" value="ECO:0007669"/>
    <property type="project" value="UniProtKB-ARBA"/>
</dbReference>
<evidence type="ECO:0000256" key="4">
    <source>
        <dbReference type="ARBA" id="ARBA00012723"/>
    </source>
</evidence>
<evidence type="ECO:0000256" key="5">
    <source>
        <dbReference type="ARBA" id="ARBA00022729"/>
    </source>
</evidence>
<dbReference type="InterPro" id="IPR036249">
    <property type="entry name" value="Thioredoxin-like_sf"/>
</dbReference>
<dbReference type="AlphaFoldDB" id="A0AAV5VA06"/>
<evidence type="ECO:0000256" key="3">
    <source>
        <dbReference type="ARBA" id="ARBA00006347"/>
    </source>
</evidence>
<dbReference type="CDD" id="cd02981">
    <property type="entry name" value="PDI_b_family"/>
    <property type="match status" value="1"/>
</dbReference>
<dbReference type="EMBL" id="BTSY01000002">
    <property type="protein sequence ID" value="GMT15576.1"/>
    <property type="molecule type" value="Genomic_DNA"/>
</dbReference>
<evidence type="ECO:0000256" key="1">
    <source>
        <dbReference type="ARBA" id="ARBA00001182"/>
    </source>
</evidence>
<dbReference type="InterPro" id="IPR005788">
    <property type="entry name" value="PDI_thioredoxin-like_dom"/>
</dbReference>
<evidence type="ECO:0000313" key="15">
    <source>
        <dbReference type="EMBL" id="GMT15576.1"/>
    </source>
</evidence>
<evidence type="ECO:0000256" key="6">
    <source>
        <dbReference type="ARBA" id="ARBA00022737"/>
    </source>
</evidence>
<evidence type="ECO:0000313" key="16">
    <source>
        <dbReference type="Proteomes" id="UP001432322"/>
    </source>
</evidence>
<comment type="catalytic activity">
    <reaction evidence="1 13">
        <text>Catalyzes the rearrangement of -S-S- bonds in proteins.</text>
        <dbReference type="EC" id="5.3.4.1"/>
    </reaction>
</comment>
<accession>A0AAV5VA06</accession>
<keyword evidence="16" id="KW-1185">Reference proteome</keyword>
<evidence type="ECO:0000256" key="2">
    <source>
        <dbReference type="ARBA" id="ARBA00004319"/>
    </source>
</evidence>
<keyword evidence="9 13" id="KW-0413">Isomerase</keyword>
<dbReference type="Proteomes" id="UP001432322">
    <property type="component" value="Unassembled WGS sequence"/>
</dbReference>
<dbReference type="Gene3D" id="3.40.30.10">
    <property type="entry name" value="Glutaredoxin"/>
    <property type="match status" value="4"/>
</dbReference>
<evidence type="ECO:0000259" key="14">
    <source>
        <dbReference type="PROSITE" id="PS51352"/>
    </source>
</evidence>
<name>A0AAV5VA06_9BILA</name>
<dbReference type="CDD" id="cd02961">
    <property type="entry name" value="PDI_a_family"/>
    <property type="match status" value="1"/>
</dbReference>
<keyword evidence="6" id="KW-0677">Repeat</keyword>
<comment type="subcellular location">
    <subcellularLocation>
        <location evidence="2">Endoplasmic reticulum lumen</location>
    </subcellularLocation>
</comment>
<dbReference type="PROSITE" id="PS51352">
    <property type="entry name" value="THIOREDOXIN_2"/>
    <property type="match status" value="2"/>
</dbReference>
<feature type="chain" id="PRO_5043099925" description="Protein disulfide-isomerase" evidence="13">
    <location>
        <begin position="30"/>
        <end position="499"/>
    </location>
</feature>
<evidence type="ECO:0000256" key="12">
    <source>
        <dbReference type="RuleBase" id="RU004208"/>
    </source>
</evidence>
<dbReference type="Pfam" id="PF00085">
    <property type="entry name" value="Thioredoxin"/>
    <property type="match status" value="2"/>
</dbReference>
<sequence length="499" mass="55185">LQVIDNRRMNRLLLSLALVGLLVAPTIRASDIEEEEDVLVLTNDNFESALEAHPFILVEFYAPWCGHCKSLAPEYAKAAGTLKAEGSEVKLAKVDATVHGDVASKFEVRGYPTLKFFRNGKASEYGGGRNAEAIVNWLKKKTGPAAVTIDSAEALKTFAEGKTVYTVAYFEDQESDEAKAYKEVASDIDDLVFGITSVAELKEELAVAADAKAAITVVIEKEGKKEVFADEFKAETIKTWIQVNRLPLVSEFSQETAPQIFGGEIKKFVMMFAAKTSDKFAELHAQFAAAAKQFKGKSLYVLVDTDEASNSRITVDFFGIKDENLPTVYIVSLESDLAKFAPDFTELTTENIVKFNERFLAGELKQHLMSAEIPEDWDAKPVKVLVGKNFKEVITSGKSVLVKFYAPWCGHCKTLAPIWDELAEKYADNDKVIIAKVDSTQNEIEGLKIEGFPTLKFFPAGSDEVVDYKGGRTLNDFVEFLDKNLASGSEEKETEHTEL</sequence>
<evidence type="ECO:0000256" key="9">
    <source>
        <dbReference type="ARBA" id="ARBA00023235"/>
    </source>
</evidence>
<dbReference type="CDD" id="cd02982">
    <property type="entry name" value="PDI_b'_family"/>
    <property type="match status" value="1"/>
</dbReference>
<gene>
    <name evidence="15" type="ORF">PFISCL1PPCAC_6873</name>
</gene>
<dbReference type="InterPro" id="IPR017937">
    <property type="entry name" value="Thioredoxin_CS"/>
</dbReference>
<protein>
    <recommendedName>
        <fullName evidence="4 13">Protein disulfide-isomerase</fullName>
        <ecNumber evidence="4 13">5.3.4.1</ecNumber>
    </recommendedName>
</protein>
<dbReference type="FunFam" id="3.40.30.10:FF:000023">
    <property type="entry name" value="Protein disulfide-isomerase"/>
    <property type="match status" value="1"/>
</dbReference>
<dbReference type="GO" id="GO:0006457">
    <property type="term" value="P:protein folding"/>
    <property type="evidence" value="ECO:0007669"/>
    <property type="project" value="TreeGrafter"/>
</dbReference>
<feature type="domain" description="Thioredoxin" evidence="14">
    <location>
        <begin position="18"/>
        <end position="143"/>
    </location>
</feature>
<evidence type="ECO:0000256" key="13">
    <source>
        <dbReference type="RuleBase" id="RU361130"/>
    </source>
</evidence>
<dbReference type="PROSITE" id="PS00194">
    <property type="entry name" value="THIOREDOXIN_1"/>
    <property type="match status" value="2"/>
</dbReference>
<dbReference type="NCBIfam" id="TIGR01130">
    <property type="entry name" value="ER_PDI_fam"/>
    <property type="match status" value="1"/>
</dbReference>
<feature type="disulfide bond" description="Redox-active" evidence="11">
    <location>
        <begin position="409"/>
        <end position="412"/>
    </location>
</feature>
<dbReference type="NCBIfam" id="TIGR01126">
    <property type="entry name" value="pdi_dom"/>
    <property type="match status" value="2"/>
</dbReference>
<dbReference type="GO" id="GO:0034976">
    <property type="term" value="P:response to endoplasmic reticulum stress"/>
    <property type="evidence" value="ECO:0007669"/>
    <property type="project" value="TreeGrafter"/>
</dbReference>
<dbReference type="PRINTS" id="PR00421">
    <property type="entry name" value="THIOREDOXIN"/>
</dbReference>